<dbReference type="Proteomes" id="UP000050795">
    <property type="component" value="Unassembled WGS sequence"/>
</dbReference>
<reference evidence="2" key="2">
    <citation type="submission" date="2023-11" db="UniProtKB">
        <authorList>
            <consortium name="WormBaseParasite"/>
        </authorList>
    </citation>
    <scope>IDENTIFICATION</scope>
</reference>
<dbReference type="AlphaFoldDB" id="A0AA85IQV8"/>
<name>A0AA85IQV8_TRIRE</name>
<evidence type="ECO:0000313" key="1">
    <source>
        <dbReference type="Proteomes" id="UP000050795"/>
    </source>
</evidence>
<dbReference type="WBParaSite" id="TREG1_115590.1">
    <property type="protein sequence ID" value="TREG1_115590.1"/>
    <property type="gene ID" value="TREG1_115590"/>
</dbReference>
<sequence length="214" mass="25195">MNLSHYYSCINIFANEMMVMLPNNNVEELNLKVLSLFDKGDLLQFFNVQCDNERRNIIIHQNDELINSTILACFHSLNLVQIEIQLEEKEQDDNSLNEKKIVTLFTENLMNKFVQGLRITRLLNRIKCRLLMGHGHLLRNIIQMITNLATINETIMEIPIERFIVEPLLNVEELCCRHFLRLSIESFILHYFKHLESIRPFNDNSDDGDVIHLN</sequence>
<protein>
    <submittedName>
        <fullName evidence="2">Uncharacterized protein</fullName>
    </submittedName>
</protein>
<evidence type="ECO:0000313" key="2">
    <source>
        <dbReference type="WBParaSite" id="TREG1_115590.1"/>
    </source>
</evidence>
<accession>A0AA85IQV8</accession>
<proteinExistence type="predicted"/>
<organism evidence="1 2">
    <name type="scientific">Trichobilharzia regenti</name>
    <name type="common">Nasal bird schistosome</name>
    <dbReference type="NCBI Taxonomy" id="157069"/>
    <lineage>
        <taxon>Eukaryota</taxon>
        <taxon>Metazoa</taxon>
        <taxon>Spiralia</taxon>
        <taxon>Lophotrochozoa</taxon>
        <taxon>Platyhelminthes</taxon>
        <taxon>Trematoda</taxon>
        <taxon>Digenea</taxon>
        <taxon>Strigeidida</taxon>
        <taxon>Schistosomatoidea</taxon>
        <taxon>Schistosomatidae</taxon>
        <taxon>Trichobilharzia</taxon>
    </lineage>
</organism>
<reference evidence="1" key="1">
    <citation type="submission" date="2022-06" db="EMBL/GenBank/DDBJ databases">
        <authorList>
            <person name="Berger JAMES D."/>
            <person name="Berger JAMES D."/>
        </authorList>
    </citation>
    <scope>NUCLEOTIDE SEQUENCE [LARGE SCALE GENOMIC DNA]</scope>
</reference>
<keyword evidence="1" id="KW-1185">Reference proteome</keyword>